<evidence type="ECO:0000313" key="2">
    <source>
        <dbReference type="EMBL" id="MCQ0969600.1"/>
    </source>
</evidence>
<organism evidence="2 3">
    <name type="scientific">Paracoccus albicereus</name>
    <dbReference type="NCBI Taxonomy" id="2922394"/>
    <lineage>
        <taxon>Bacteria</taxon>
        <taxon>Pseudomonadati</taxon>
        <taxon>Pseudomonadota</taxon>
        <taxon>Alphaproteobacteria</taxon>
        <taxon>Rhodobacterales</taxon>
        <taxon>Paracoccaceae</taxon>
        <taxon>Paracoccus</taxon>
    </lineage>
</organism>
<comment type="caution">
    <text evidence="2">The sequence shown here is derived from an EMBL/GenBank/DDBJ whole genome shotgun (WGS) entry which is preliminary data.</text>
</comment>
<reference evidence="2 3" key="1">
    <citation type="submission" date="2022-03" db="EMBL/GenBank/DDBJ databases">
        <authorList>
            <person name="He Y."/>
        </authorList>
    </citation>
    <scope>NUCLEOTIDE SEQUENCE [LARGE SCALE GENOMIC DNA]</scope>
    <source>
        <strain evidence="2 3">TK19116</strain>
    </source>
</reference>
<protein>
    <submittedName>
        <fullName evidence="2">GSCFA domain-containing protein</fullName>
    </submittedName>
</protein>
<proteinExistence type="predicted"/>
<dbReference type="Proteomes" id="UP001203945">
    <property type="component" value="Unassembled WGS sequence"/>
</dbReference>
<feature type="domain" description="GSCFA" evidence="1">
    <location>
        <begin position="41"/>
        <end position="312"/>
    </location>
</feature>
<dbReference type="RefSeq" id="WP_255328605.1">
    <property type="nucleotide sequence ID" value="NZ_JAKZEU010000002.1"/>
</dbReference>
<evidence type="ECO:0000259" key="1">
    <source>
        <dbReference type="Pfam" id="PF08885"/>
    </source>
</evidence>
<gene>
    <name evidence="2" type="ORF">MLD63_04040</name>
</gene>
<dbReference type="InterPro" id="IPR014982">
    <property type="entry name" value="GSCFA"/>
</dbReference>
<accession>A0ABT1MMU4</accession>
<sequence>MKHPYVGLPDRQFWKKEPGVLEAERLDPVSPPPFKIDPDDRIVTAGSCFAQHVARFMSNSGFNHHITERAHPLIAQPIASRHNYGMFAARYGNIYTARQLKQLFERAYGTFQPQAFSWPSSNVAGVVDPFRPQIQPGGYLSDAELEADRESHFAAIRRAIEEMDVFVFTLGLTEAWVDTRDGAVFPIAPGVAGGSYDPETVAFKNFDDDEVYADMADALTFLREKRPDLRIILTVSPVPLNATFEDRHVLTSTVYSKAVLRVAAERCTKAFDNCVYFPSFDIITAPHVRGRYFDTDCREVLPAGVEHVMRLFLKHFTEGADPSREPRPSSDEADRVEAHLRDMQEKMDVLCDEAAIDNR</sequence>
<dbReference type="Pfam" id="PF08885">
    <property type="entry name" value="GSCFA"/>
    <property type="match status" value="1"/>
</dbReference>
<name>A0ABT1MMU4_9RHOB</name>
<keyword evidence="3" id="KW-1185">Reference proteome</keyword>
<evidence type="ECO:0000313" key="3">
    <source>
        <dbReference type="Proteomes" id="UP001203945"/>
    </source>
</evidence>
<dbReference type="EMBL" id="JAKZEU010000002">
    <property type="protein sequence ID" value="MCQ0969600.1"/>
    <property type="molecule type" value="Genomic_DNA"/>
</dbReference>